<feature type="transmembrane region" description="Helical" evidence="1">
    <location>
        <begin position="85"/>
        <end position="112"/>
    </location>
</feature>
<accession>A0AAN6RNE3</accession>
<evidence type="ECO:0000313" key="2">
    <source>
        <dbReference type="EMBL" id="KAK3897065.1"/>
    </source>
</evidence>
<reference evidence="2" key="1">
    <citation type="journal article" date="2023" name="Mol. Phylogenet. Evol.">
        <title>Genome-scale phylogeny and comparative genomics of the fungal order Sordariales.</title>
        <authorList>
            <person name="Hensen N."/>
            <person name="Bonometti L."/>
            <person name="Westerberg I."/>
            <person name="Brannstrom I.O."/>
            <person name="Guillou S."/>
            <person name="Cros-Aarteil S."/>
            <person name="Calhoun S."/>
            <person name="Haridas S."/>
            <person name="Kuo A."/>
            <person name="Mondo S."/>
            <person name="Pangilinan J."/>
            <person name="Riley R."/>
            <person name="LaButti K."/>
            <person name="Andreopoulos B."/>
            <person name="Lipzen A."/>
            <person name="Chen C."/>
            <person name="Yan M."/>
            <person name="Daum C."/>
            <person name="Ng V."/>
            <person name="Clum A."/>
            <person name="Steindorff A."/>
            <person name="Ohm R.A."/>
            <person name="Martin F."/>
            <person name="Silar P."/>
            <person name="Natvig D.O."/>
            <person name="Lalanne C."/>
            <person name="Gautier V."/>
            <person name="Ament-Velasquez S.L."/>
            <person name="Kruys A."/>
            <person name="Hutchinson M.I."/>
            <person name="Powell A.J."/>
            <person name="Barry K."/>
            <person name="Miller A.N."/>
            <person name="Grigoriev I.V."/>
            <person name="Debuchy R."/>
            <person name="Gladieux P."/>
            <person name="Hiltunen Thoren M."/>
            <person name="Johannesson H."/>
        </authorList>
    </citation>
    <scope>NUCLEOTIDE SEQUENCE</scope>
    <source>
        <strain evidence="2">CBS 103.79</strain>
    </source>
</reference>
<proteinExistence type="predicted"/>
<dbReference type="AlphaFoldDB" id="A0AAN6RNE3"/>
<evidence type="ECO:0000313" key="3">
    <source>
        <dbReference type="Proteomes" id="UP001303889"/>
    </source>
</evidence>
<keyword evidence="3" id="KW-1185">Reference proteome</keyword>
<sequence>MAYEMNQQPTSYPYPPPAMAAPVVAMPPRQKHFSKWWPISFFIAAFVMIITGGGLIGAWSASASCVRSSYSSYRSSYYSCSDSGMFYGGVACIAIGGVCKLIAWILLIVFCVKRSHRTQTNVSYTYQPISHQYAAPAGAAAAAPPYAPAAMPGAKVGGERYCAHCGATVTAAFCAQCGNKA</sequence>
<keyword evidence="1" id="KW-0812">Transmembrane</keyword>
<organism evidence="2 3">
    <name type="scientific">Staphylotrichum tortipilum</name>
    <dbReference type="NCBI Taxonomy" id="2831512"/>
    <lineage>
        <taxon>Eukaryota</taxon>
        <taxon>Fungi</taxon>
        <taxon>Dikarya</taxon>
        <taxon>Ascomycota</taxon>
        <taxon>Pezizomycotina</taxon>
        <taxon>Sordariomycetes</taxon>
        <taxon>Sordariomycetidae</taxon>
        <taxon>Sordariales</taxon>
        <taxon>Chaetomiaceae</taxon>
        <taxon>Staphylotrichum</taxon>
    </lineage>
</organism>
<evidence type="ECO:0000256" key="1">
    <source>
        <dbReference type="SAM" id="Phobius"/>
    </source>
</evidence>
<dbReference type="Proteomes" id="UP001303889">
    <property type="component" value="Unassembled WGS sequence"/>
</dbReference>
<comment type="caution">
    <text evidence="2">The sequence shown here is derived from an EMBL/GenBank/DDBJ whole genome shotgun (WGS) entry which is preliminary data.</text>
</comment>
<protein>
    <submittedName>
        <fullName evidence="2">Uncharacterized protein</fullName>
    </submittedName>
</protein>
<feature type="transmembrane region" description="Helical" evidence="1">
    <location>
        <begin position="36"/>
        <end position="61"/>
    </location>
</feature>
<name>A0AAN6RNE3_9PEZI</name>
<keyword evidence="1" id="KW-1133">Transmembrane helix</keyword>
<dbReference type="EMBL" id="MU856287">
    <property type="protein sequence ID" value="KAK3897065.1"/>
    <property type="molecule type" value="Genomic_DNA"/>
</dbReference>
<gene>
    <name evidence="2" type="ORF">C8A05DRAFT_39383</name>
</gene>
<keyword evidence="1" id="KW-0472">Membrane</keyword>
<reference evidence="2" key="2">
    <citation type="submission" date="2023-05" db="EMBL/GenBank/DDBJ databases">
        <authorList>
            <consortium name="Lawrence Berkeley National Laboratory"/>
            <person name="Steindorff A."/>
            <person name="Hensen N."/>
            <person name="Bonometti L."/>
            <person name="Westerberg I."/>
            <person name="Brannstrom I.O."/>
            <person name="Guillou S."/>
            <person name="Cros-Aarteil S."/>
            <person name="Calhoun S."/>
            <person name="Haridas S."/>
            <person name="Kuo A."/>
            <person name="Mondo S."/>
            <person name="Pangilinan J."/>
            <person name="Riley R."/>
            <person name="Labutti K."/>
            <person name="Andreopoulos B."/>
            <person name="Lipzen A."/>
            <person name="Chen C."/>
            <person name="Yanf M."/>
            <person name="Daum C."/>
            <person name="Ng V."/>
            <person name="Clum A."/>
            <person name="Ohm R."/>
            <person name="Martin F."/>
            <person name="Silar P."/>
            <person name="Natvig D."/>
            <person name="Lalanne C."/>
            <person name="Gautier V."/>
            <person name="Ament-Velasquez S.L."/>
            <person name="Kruys A."/>
            <person name="Hutchinson M.I."/>
            <person name="Powell A.J."/>
            <person name="Barry K."/>
            <person name="Miller A.N."/>
            <person name="Grigoriev I.V."/>
            <person name="Debuchy R."/>
            <person name="Gladieux P."/>
            <person name="Thoren M.H."/>
            <person name="Johannesson H."/>
        </authorList>
    </citation>
    <scope>NUCLEOTIDE SEQUENCE</scope>
    <source>
        <strain evidence="2">CBS 103.79</strain>
    </source>
</reference>